<feature type="chain" id="PRO_5001826192" description="Tll0287-like domain-containing protein" evidence="2">
    <location>
        <begin position="25"/>
        <end position="226"/>
    </location>
</feature>
<protein>
    <recommendedName>
        <fullName evidence="3">Tll0287-like domain-containing protein</fullName>
    </recommendedName>
</protein>
<dbReference type="EMBL" id="AVCJ01000048">
    <property type="protein sequence ID" value="KFL35810.1"/>
    <property type="molecule type" value="Genomic_DNA"/>
</dbReference>
<sequence>MNSMTRYSPVLVLAMLAGCGSELAPEAVTATTPSAETAAVPEPTPAPAPAEEATPDAQARGQAAMREFGDRLRNELRAAMSQDGAAGAVSFCHDQAPRIADEVMATHGVRLGRVAVAGRNRNPGNAHGGWQGELLDSFQRAVNTGGAPESQMAVIRDDVPAGVELRMARGIRVEAACLMCHGDNIAPPIAERLAALYPEDRATGFLEGDLRGLVWVEVPSTTEARP</sequence>
<dbReference type="RefSeq" id="WP_051924620.1">
    <property type="nucleotide sequence ID" value="NZ_AVCJ01000048.1"/>
</dbReference>
<evidence type="ECO:0000259" key="3">
    <source>
        <dbReference type="Pfam" id="PF11845"/>
    </source>
</evidence>
<feature type="signal peptide" evidence="2">
    <location>
        <begin position="1"/>
        <end position="24"/>
    </location>
</feature>
<proteinExistence type="predicted"/>
<dbReference type="PROSITE" id="PS51257">
    <property type="entry name" value="PROKAR_LIPOPROTEIN"/>
    <property type="match status" value="1"/>
</dbReference>
<organism evidence="4 5">
    <name type="scientific">Arenimonas donghaensis DSM 18148 = HO3-R19</name>
    <dbReference type="NCBI Taxonomy" id="1121014"/>
    <lineage>
        <taxon>Bacteria</taxon>
        <taxon>Pseudomonadati</taxon>
        <taxon>Pseudomonadota</taxon>
        <taxon>Gammaproteobacteria</taxon>
        <taxon>Lysobacterales</taxon>
        <taxon>Lysobacteraceae</taxon>
        <taxon>Arenimonas</taxon>
    </lineage>
</organism>
<keyword evidence="5" id="KW-1185">Reference proteome</keyword>
<evidence type="ECO:0000256" key="1">
    <source>
        <dbReference type="SAM" id="MobiDB-lite"/>
    </source>
</evidence>
<keyword evidence="2" id="KW-0732">Signal</keyword>
<gene>
    <name evidence="4" type="ORF">N788_07120</name>
</gene>
<name>A0A087MG07_9GAMM</name>
<dbReference type="OrthoDB" id="9797588at2"/>
<evidence type="ECO:0000256" key="2">
    <source>
        <dbReference type="SAM" id="SignalP"/>
    </source>
</evidence>
<evidence type="ECO:0000313" key="4">
    <source>
        <dbReference type="EMBL" id="KFL35810.1"/>
    </source>
</evidence>
<feature type="region of interest" description="Disordered" evidence="1">
    <location>
        <begin position="27"/>
        <end position="62"/>
    </location>
</feature>
<dbReference type="STRING" id="1121014.N788_07120"/>
<reference evidence="4 5" key="2">
    <citation type="journal article" date="2015" name="Stand. Genomic Sci.">
        <title>High quality draft genomic sequence of Arenimonas donghaensis DSM 18148(T).</title>
        <authorList>
            <person name="Chen F."/>
            <person name="Wang H."/>
            <person name="Cao Y."/>
            <person name="Li X."/>
            <person name="Wang G."/>
        </authorList>
    </citation>
    <scope>NUCLEOTIDE SEQUENCE [LARGE SCALE GENOMIC DNA]</scope>
    <source>
        <strain evidence="4 5">HO3-R19</strain>
    </source>
</reference>
<dbReference type="AlphaFoldDB" id="A0A087MG07"/>
<dbReference type="Pfam" id="PF11845">
    <property type="entry name" value="Tll0287-like"/>
    <property type="match status" value="1"/>
</dbReference>
<dbReference type="Proteomes" id="UP000029085">
    <property type="component" value="Unassembled WGS sequence"/>
</dbReference>
<evidence type="ECO:0000313" key="5">
    <source>
        <dbReference type="Proteomes" id="UP000029085"/>
    </source>
</evidence>
<feature type="domain" description="Tll0287-like" evidence="3">
    <location>
        <begin position="74"/>
        <end position="219"/>
    </location>
</feature>
<reference evidence="5" key="1">
    <citation type="submission" date="2013-08" db="EMBL/GenBank/DDBJ databases">
        <title>Genome sequencing of Arenimonas donghaensis.</title>
        <authorList>
            <person name="Chen F."/>
            <person name="Wang G."/>
        </authorList>
    </citation>
    <scope>NUCLEOTIDE SEQUENCE [LARGE SCALE GENOMIC DNA]</scope>
    <source>
        <strain evidence="5">HO3-R19</strain>
    </source>
</reference>
<dbReference type="InterPro" id="IPR021796">
    <property type="entry name" value="Tll0287-like_dom"/>
</dbReference>
<comment type="caution">
    <text evidence="4">The sequence shown here is derived from an EMBL/GenBank/DDBJ whole genome shotgun (WGS) entry which is preliminary data.</text>
</comment>
<feature type="compositionally biased region" description="Low complexity" evidence="1">
    <location>
        <begin position="27"/>
        <end position="41"/>
    </location>
</feature>
<accession>A0A087MG07</accession>
<dbReference type="PATRIC" id="fig|1121014.3.peg.2326"/>